<proteinExistence type="predicted"/>
<sequence length="164" mass="17367">MLSTPMVVQQESFLMFTRATTSAAFILIAWLCLFTWGSLANAAEQSIPASAEGQIEFNTPSDNIGCIYTPKGGTNTYEPQDGGPELSCSRVEPSYITIILGPKGPATLIKNPGEQPCCSDVTRLAYGNSWSAGPFSCQSSTKGLICAASNGHGFFISKAKVTVK</sequence>
<organism evidence="1 2">
    <name type="scientific">Mesorhizobium japonicum R7A</name>
    <dbReference type="NCBI Taxonomy" id="935547"/>
    <lineage>
        <taxon>Bacteria</taxon>
        <taxon>Pseudomonadati</taxon>
        <taxon>Pseudomonadota</taxon>
        <taxon>Alphaproteobacteria</taxon>
        <taxon>Hyphomicrobiales</taxon>
        <taxon>Phyllobacteriaceae</taxon>
        <taxon>Mesorhizobium</taxon>
    </lineage>
</organism>
<protein>
    <submittedName>
        <fullName evidence="1">Uncharacterized protein</fullName>
    </submittedName>
</protein>
<dbReference type="EMBL" id="CP051772">
    <property type="protein sequence ID" value="QJF05264.1"/>
    <property type="molecule type" value="Genomic_DNA"/>
</dbReference>
<name>A0ABX6N0S9_9HYPH</name>
<accession>A0ABX6N0S9</accession>
<gene>
    <name evidence="1" type="ORF">R7A2020_18950</name>
</gene>
<evidence type="ECO:0000313" key="2">
    <source>
        <dbReference type="Proteomes" id="UP000500892"/>
    </source>
</evidence>
<keyword evidence="2" id="KW-1185">Reference proteome</keyword>
<reference evidence="1 2" key="1">
    <citation type="submission" date="2020-04" db="EMBL/GenBank/DDBJ databases">
        <title>Mesorhizobium japonicum R7A epigenetic regulation of quorum sensing and ICE transfer.</title>
        <authorList>
            <person name="Ramsay J.P."/>
            <person name="Colombi E."/>
            <person name="Perry B.J."/>
            <person name="Staltari A."/>
        </authorList>
    </citation>
    <scope>NUCLEOTIDE SEQUENCE [LARGE SCALE GENOMIC DNA]</scope>
    <source>
        <strain evidence="1 2">R7A</strain>
    </source>
</reference>
<evidence type="ECO:0000313" key="1">
    <source>
        <dbReference type="EMBL" id="QJF05264.1"/>
    </source>
</evidence>
<dbReference type="Proteomes" id="UP000500892">
    <property type="component" value="Chromosome"/>
</dbReference>